<evidence type="ECO:0000259" key="2">
    <source>
        <dbReference type="SMART" id="SM00014"/>
    </source>
</evidence>
<dbReference type="Gene3D" id="1.20.144.10">
    <property type="entry name" value="Phosphatidic acid phosphatase type 2/haloperoxidase"/>
    <property type="match status" value="2"/>
</dbReference>
<keyword evidence="1" id="KW-0472">Membrane</keyword>
<dbReference type="Proteomes" id="UP001623290">
    <property type="component" value="Chromosome"/>
</dbReference>
<name>A0ABZ1DVF4_9RHOB</name>
<sequence>MPHPHTPSLPARLVAHLPGPLGPWLSRHVDRLEIGLLISLCLIGGGVWAFAQIASEMTAGDTTAFDRAVLLWFRDSNDLAVLKGPHWMETVVRDVTALGGVTVLGSLIVFTTGYLLMEGYRRQVWVLLAAVLGGQVVSNVSKLLFDRARPDVVPHGTDVTSASFPSGHSMMATITWLTLAVMLARLQSRRRTRAYLISVAVLISISVGISRLALGVHWPTDVLAGWSIGAAWALTCMLVADWFFPTRPAPDLPPQD</sequence>
<dbReference type="Pfam" id="PF01569">
    <property type="entry name" value="PAP2"/>
    <property type="match status" value="1"/>
</dbReference>
<evidence type="ECO:0000256" key="1">
    <source>
        <dbReference type="SAM" id="Phobius"/>
    </source>
</evidence>
<dbReference type="SUPFAM" id="SSF48317">
    <property type="entry name" value="Acid phosphatase/Vanadium-dependent haloperoxidase"/>
    <property type="match status" value="1"/>
</dbReference>
<feature type="transmembrane region" description="Helical" evidence="1">
    <location>
        <begin position="34"/>
        <end position="54"/>
    </location>
</feature>
<dbReference type="SMART" id="SM00014">
    <property type="entry name" value="acidPPc"/>
    <property type="match status" value="1"/>
</dbReference>
<feature type="transmembrane region" description="Helical" evidence="1">
    <location>
        <begin position="165"/>
        <end position="183"/>
    </location>
</feature>
<feature type="transmembrane region" description="Helical" evidence="1">
    <location>
        <begin position="224"/>
        <end position="244"/>
    </location>
</feature>
<keyword evidence="1" id="KW-1133">Transmembrane helix</keyword>
<dbReference type="RefSeq" id="WP_339109055.1">
    <property type="nucleotide sequence ID" value="NZ_CP135443.1"/>
</dbReference>
<evidence type="ECO:0000313" key="3">
    <source>
        <dbReference type="EMBL" id="WRY32732.1"/>
    </source>
</evidence>
<keyword evidence="4" id="KW-1185">Reference proteome</keyword>
<reference evidence="3 4" key="1">
    <citation type="submission" date="2023-09" db="EMBL/GenBank/DDBJ databases">
        <title>Thioclava shenzhenensis sp. nov., a multidrug resistant bacteria-antagonizing species isolated from coastal seawater.</title>
        <authorList>
            <person name="Long M."/>
        </authorList>
    </citation>
    <scope>NUCLEOTIDE SEQUENCE [LARGE SCALE GENOMIC DNA]</scope>
    <source>
        <strain evidence="3 4">FTW29</strain>
    </source>
</reference>
<proteinExistence type="predicted"/>
<keyword evidence="1" id="KW-0812">Transmembrane</keyword>
<feature type="transmembrane region" description="Helical" evidence="1">
    <location>
        <begin position="124"/>
        <end position="145"/>
    </location>
</feature>
<dbReference type="InterPro" id="IPR036938">
    <property type="entry name" value="PAP2/HPO_sf"/>
</dbReference>
<feature type="transmembrane region" description="Helical" evidence="1">
    <location>
        <begin position="195"/>
        <end position="218"/>
    </location>
</feature>
<dbReference type="EMBL" id="CP135443">
    <property type="protein sequence ID" value="WRY32732.1"/>
    <property type="molecule type" value="Genomic_DNA"/>
</dbReference>
<protein>
    <submittedName>
        <fullName evidence="3">Phosphatase PAP2 family protein</fullName>
    </submittedName>
</protein>
<dbReference type="InterPro" id="IPR000326">
    <property type="entry name" value="PAP2/HPO"/>
</dbReference>
<dbReference type="CDD" id="cd03392">
    <property type="entry name" value="PAP2_like_2"/>
    <property type="match status" value="1"/>
</dbReference>
<feature type="domain" description="Phosphatidic acid phosphatase type 2/haloperoxidase" evidence="2">
    <location>
        <begin position="122"/>
        <end position="237"/>
    </location>
</feature>
<accession>A0ABZ1DVF4</accession>
<organism evidence="3 4">
    <name type="scientific">Thioclava litoralis</name>
    <dbReference type="NCBI Taxonomy" id="3076557"/>
    <lineage>
        <taxon>Bacteria</taxon>
        <taxon>Pseudomonadati</taxon>
        <taxon>Pseudomonadota</taxon>
        <taxon>Alphaproteobacteria</taxon>
        <taxon>Rhodobacterales</taxon>
        <taxon>Paracoccaceae</taxon>
        <taxon>Thioclava</taxon>
    </lineage>
</organism>
<feature type="transmembrane region" description="Helical" evidence="1">
    <location>
        <begin position="95"/>
        <end position="117"/>
    </location>
</feature>
<gene>
    <name evidence="3" type="ORF">RPE78_08380</name>
</gene>
<evidence type="ECO:0000313" key="4">
    <source>
        <dbReference type="Proteomes" id="UP001623290"/>
    </source>
</evidence>
<dbReference type="PANTHER" id="PTHR14969:SF13">
    <property type="entry name" value="AT30094P"/>
    <property type="match status" value="1"/>
</dbReference>
<dbReference type="PANTHER" id="PTHR14969">
    <property type="entry name" value="SPHINGOSINE-1-PHOSPHATE PHOSPHOHYDROLASE"/>
    <property type="match status" value="1"/>
</dbReference>